<dbReference type="InterPro" id="IPR016186">
    <property type="entry name" value="C-type_lectin-like/link_sf"/>
</dbReference>
<dbReference type="AlphaFoldDB" id="A0A8S1HVK9"/>
<dbReference type="PROSITE" id="PS50041">
    <property type="entry name" value="C_TYPE_LECTIN_2"/>
    <property type="match status" value="1"/>
</dbReference>
<dbReference type="CDD" id="cd00037">
    <property type="entry name" value="CLECT"/>
    <property type="match status" value="1"/>
</dbReference>
<feature type="chain" id="PRO_5035904766" description="C-type lectin domain-containing protein" evidence="1">
    <location>
        <begin position="19"/>
        <end position="263"/>
    </location>
</feature>
<name>A0A8S1HVK9_9PELO</name>
<gene>
    <name evidence="3" type="ORF">CAUJ_LOCUS16023</name>
</gene>
<dbReference type="Gene3D" id="3.10.100.10">
    <property type="entry name" value="Mannose-Binding Protein A, subunit A"/>
    <property type="match status" value="1"/>
</dbReference>
<accession>A0A8S1HVK9</accession>
<reference evidence="3" key="1">
    <citation type="submission" date="2020-10" db="EMBL/GenBank/DDBJ databases">
        <authorList>
            <person name="Kikuchi T."/>
        </authorList>
    </citation>
    <scope>NUCLEOTIDE SEQUENCE</scope>
    <source>
        <strain evidence="3">NKZ352</strain>
    </source>
</reference>
<protein>
    <recommendedName>
        <fullName evidence="2">C-type lectin domain-containing protein</fullName>
    </recommendedName>
</protein>
<proteinExistence type="predicted"/>
<dbReference type="InterPro" id="IPR001304">
    <property type="entry name" value="C-type_lectin-like"/>
</dbReference>
<keyword evidence="4" id="KW-1185">Reference proteome</keyword>
<comment type="caution">
    <text evidence="3">The sequence shown here is derived from an EMBL/GenBank/DDBJ whole genome shotgun (WGS) entry which is preliminary data.</text>
</comment>
<dbReference type="Proteomes" id="UP000835052">
    <property type="component" value="Unassembled WGS sequence"/>
</dbReference>
<evidence type="ECO:0000256" key="1">
    <source>
        <dbReference type="SAM" id="SignalP"/>
    </source>
</evidence>
<keyword evidence="1" id="KW-0732">Signal</keyword>
<sequence length="263" mass="29826">MFYSISIFVLFLIAGIDADCPDGSIQSSDGKLCYKAIQPTVSYGDANKVCRLIYGGLPAVQNAYDNAFINGIAIETNQSFTWLPYYYFNGAYLGPDGKPPTFTNWAPGEPTLGEGFAAALHSSDGKWRTFCTRYSDDNYKARDPYHFESSSFNQLRTPTTVFSSINQLGFSFTSDEEAVFVTDFAMSTNNNDNWQTHHDGQDDTIIGLYRADIYSQWYYTDTTPYQGFPWVAPPFGHLGLLWNADNHKSAWISRLRRLFQHWE</sequence>
<dbReference type="SUPFAM" id="SSF56436">
    <property type="entry name" value="C-type lectin-like"/>
    <property type="match status" value="1"/>
</dbReference>
<dbReference type="Pfam" id="PF00059">
    <property type="entry name" value="Lectin_C"/>
    <property type="match status" value="1"/>
</dbReference>
<feature type="signal peptide" evidence="1">
    <location>
        <begin position="1"/>
        <end position="18"/>
    </location>
</feature>
<evidence type="ECO:0000259" key="2">
    <source>
        <dbReference type="PROSITE" id="PS50041"/>
    </source>
</evidence>
<evidence type="ECO:0000313" key="4">
    <source>
        <dbReference type="Proteomes" id="UP000835052"/>
    </source>
</evidence>
<dbReference type="InterPro" id="IPR016187">
    <property type="entry name" value="CTDL_fold"/>
</dbReference>
<dbReference type="OrthoDB" id="5774534at2759"/>
<feature type="domain" description="C-type lectin" evidence="2">
    <location>
        <begin position="29"/>
        <end position="128"/>
    </location>
</feature>
<organism evidence="3 4">
    <name type="scientific">Caenorhabditis auriculariae</name>
    <dbReference type="NCBI Taxonomy" id="2777116"/>
    <lineage>
        <taxon>Eukaryota</taxon>
        <taxon>Metazoa</taxon>
        <taxon>Ecdysozoa</taxon>
        <taxon>Nematoda</taxon>
        <taxon>Chromadorea</taxon>
        <taxon>Rhabditida</taxon>
        <taxon>Rhabditina</taxon>
        <taxon>Rhabditomorpha</taxon>
        <taxon>Rhabditoidea</taxon>
        <taxon>Rhabditidae</taxon>
        <taxon>Peloderinae</taxon>
        <taxon>Caenorhabditis</taxon>
    </lineage>
</organism>
<dbReference type="EMBL" id="CAJGYM010000241">
    <property type="protein sequence ID" value="CAD6200124.1"/>
    <property type="molecule type" value="Genomic_DNA"/>
</dbReference>
<dbReference type="SMART" id="SM00034">
    <property type="entry name" value="CLECT"/>
    <property type="match status" value="1"/>
</dbReference>
<evidence type="ECO:0000313" key="3">
    <source>
        <dbReference type="EMBL" id="CAD6200124.1"/>
    </source>
</evidence>